<dbReference type="Proteomes" id="UP000006732">
    <property type="component" value="Chromosome"/>
</dbReference>
<dbReference type="RefSeq" id="WP_011735987.1">
    <property type="nucleotide sequence ID" value="NC_008609.1"/>
</dbReference>
<keyword evidence="2" id="KW-1185">Reference proteome</keyword>
<proteinExistence type="predicted"/>
<dbReference type="PANTHER" id="PTHR42935">
    <property type="entry name" value="SLR0930 PROTEIN"/>
    <property type="match status" value="1"/>
</dbReference>
<dbReference type="InterPro" id="IPR008533">
    <property type="entry name" value="DUF815"/>
</dbReference>
<dbReference type="EMBL" id="CP000482">
    <property type="protein sequence ID" value="ABK99721.1"/>
    <property type="molecule type" value="Genomic_DNA"/>
</dbReference>
<evidence type="ECO:0000313" key="2">
    <source>
        <dbReference type="Proteomes" id="UP000006732"/>
    </source>
</evidence>
<protein>
    <submittedName>
        <fullName evidence="1">Uncharacterized protein</fullName>
    </submittedName>
</protein>
<dbReference type="PANTHER" id="PTHR42935:SF1">
    <property type="entry name" value="SLR0930 PROTEIN"/>
    <property type="match status" value="1"/>
</dbReference>
<accession>A1AQV1</accession>
<dbReference type="eggNOG" id="COG2607">
    <property type="taxonomic scope" value="Bacteria"/>
</dbReference>
<reference evidence="1 2" key="1">
    <citation type="submission" date="2006-10" db="EMBL/GenBank/DDBJ databases">
        <title>Complete sequence of chromosome of Pelobacter propionicus DSM 2379.</title>
        <authorList>
            <consortium name="US DOE Joint Genome Institute"/>
            <person name="Copeland A."/>
            <person name="Lucas S."/>
            <person name="Lapidus A."/>
            <person name="Barry K."/>
            <person name="Detter J.C."/>
            <person name="Glavina del Rio T."/>
            <person name="Hammon N."/>
            <person name="Israni S."/>
            <person name="Dalin E."/>
            <person name="Tice H."/>
            <person name="Pitluck S."/>
            <person name="Saunders E."/>
            <person name="Brettin T."/>
            <person name="Bruce D."/>
            <person name="Han C."/>
            <person name="Tapia R."/>
            <person name="Schmutz J."/>
            <person name="Larimer F."/>
            <person name="Land M."/>
            <person name="Hauser L."/>
            <person name="Kyrpides N."/>
            <person name="Kim E."/>
            <person name="Lovley D."/>
            <person name="Richardson P."/>
        </authorList>
    </citation>
    <scope>NUCLEOTIDE SEQUENCE [LARGE SCALE GENOMIC DNA]</scope>
    <source>
        <strain evidence="2">DSM 2379 / NBRC 103807 / OttBd1</strain>
    </source>
</reference>
<evidence type="ECO:0000313" key="1">
    <source>
        <dbReference type="EMBL" id="ABK99721.1"/>
    </source>
</evidence>
<name>A1AQV1_PELPD</name>
<sequence length="296" mass="33761">MTNSSVDRVEVLLEKIERLVDRLAPEPVGAPDFERYLAFRWERSGEGGSLAPLSNPHLFDLDELVGIDSIRDDVLRNTNQFVSGLPANNVLLWGERGCGKSSLVKGLLKPFAPRGLRIVELKRWDIMSLPRIVSLLRDARFRFILFCDDLSFDEGEGDFRALKTLLDGDIEERPSNVLIYATSNRRHLMPEKVRDTRWDDEIHPEEAVGERLALADRFGLSFGFYSFDQNEYLAVVRRYAALRDIQLSDEVLCDKALKWCMYTAKRSGRSARQFIDDLEGRLRLSVNEASGGEHTP</sequence>
<dbReference type="CDD" id="cd00009">
    <property type="entry name" value="AAA"/>
    <property type="match status" value="1"/>
</dbReference>
<dbReference type="Pfam" id="PF05673">
    <property type="entry name" value="DUF815"/>
    <property type="match status" value="1"/>
</dbReference>
<organism evidence="1 2">
    <name type="scientific">Pelobacter propionicus (strain DSM 2379 / NBRC 103807 / OttBd1)</name>
    <dbReference type="NCBI Taxonomy" id="338966"/>
    <lineage>
        <taxon>Bacteria</taxon>
        <taxon>Pseudomonadati</taxon>
        <taxon>Thermodesulfobacteriota</taxon>
        <taxon>Desulfuromonadia</taxon>
        <taxon>Desulfuromonadales</taxon>
        <taxon>Desulfuromonadaceae</taxon>
        <taxon>Pelobacter</taxon>
    </lineage>
</organism>
<dbReference type="AlphaFoldDB" id="A1AQV1"/>
<dbReference type="KEGG" id="ppd:Ppro_2113"/>
<dbReference type="OrthoDB" id="9812140at2"/>
<dbReference type="SUPFAM" id="SSF52540">
    <property type="entry name" value="P-loop containing nucleoside triphosphate hydrolases"/>
    <property type="match status" value="1"/>
</dbReference>
<dbReference type="STRING" id="338966.Ppro_2113"/>
<dbReference type="InterPro" id="IPR027417">
    <property type="entry name" value="P-loop_NTPase"/>
</dbReference>
<dbReference type="Gene3D" id="3.40.50.300">
    <property type="entry name" value="P-loop containing nucleotide triphosphate hydrolases"/>
    <property type="match status" value="1"/>
</dbReference>
<gene>
    <name evidence="1" type="ordered locus">Ppro_2113</name>
</gene>
<dbReference type="HOGENOM" id="CLU_039512_0_1_7"/>